<feature type="transmembrane region" description="Helical" evidence="2">
    <location>
        <begin position="836"/>
        <end position="853"/>
    </location>
</feature>
<feature type="region of interest" description="Disordered" evidence="1">
    <location>
        <begin position="472"/>
        <end position="504"/>
    </location>
</feature>
<keyword evidence="2" id="KW-0812">Transmembrane</keyword>
<dbReference type="RefSeq" id="XP_025599904.1">
    <property type="nucleotide sequence ID" value="XM_025741770.1"/>
</dbReference>
<reference evidence="3 4" key="1">
    <citation type="journal article" date="2018" name="Mol. Biol. Evol.">
        <title>Broad Genomic Sampling Reveals a Smut Pathogenic Ancestry of the Fungal Clade Ustilaginomycotina.</title>
        <authorList>
            <person name="Kijpornyongpan T."/>
            <person name="Mondo S.J."/>
            <person name="Barry K."/>
            <person name="Sandor L."/>
            <person name="Lee J."/>
            <person name="Lipzen A."/>
            <person name="Pangilinan J."/>
            <person name="LaButti K."/>
            <person name="Hainaut M."/>
            <person name="Henrissat B."/>
            <person name="Grigoriev I.V."/>
            <person name="Spatafora J.W."/>
            <person name="Aime M.C."/>
        </authorList>
    </citation>
    <scope>NUCLEOTIDE SEQUENCE [LARGE SCALE GENOMIC DNA]</scope>
    <source>
        <strain evidence="3 4">MCA 4186</strain>
    </source>
</reference>
<dbReference type="STRING" id="58919.A0A316ZH65"/>
<dbReference type="EMBL" id="KZ819287">
    <property type="protein sequence ID" value="PWN99625.1"/>
    <property type="molecule type" value="Genomic_DNA"/>
</dbReference>
<dbReference type="Proteomes" id="UP000245946">
    <property type="component" value="Unassembled WGS sequence"/>
</dbReference>
<dbReference type="OrthoDB" id="10261361at2759"/>
<feature type="transmembrane region" description="Helical" evidence="2">
    <location>
        <begin position="632"/>
        <end position="651"/>
    </location>
</feature>
<feature type="compositionally biased region" description="Low complexity" evidence="1">
    <location>
        <begin position="277"/>
        <end position="292"/>
    </location>
</feature>
<feature type="compositionally biased region" description="Basic and acidic residues" evidence="1">
    <location>
        <begin position="1623"/>
        <end position="1633"/>
    </location>
</feature>
<keyword evidence="2" id="KW-0472">Membrane</keyword>
<accession>A0A316ZH65</accession>
<feature type="transmembrane region" description="Helical" evidence="2">
    <location>
        <begin position="755"/>
        <end position="778"/>
    </location>
</feature>
<evidence type="ECO:0000256" key="2">
    <source>
        <dbReference type="SAM" id="Phobius"/>
    </source>
</evidence>
<feature type="compositionally biased region" description="Basic and acidic residues" evidence="1">
    <location>
        <begin position="192"/>
        <end position="201"/>
    </location>
</feature>
<feature type="transmembrane region" description="Helical" evidence="2">
    <location>
        <begin position="873"/>
        <end position="890"/>
    </location>
</feature>
<name>A0A316ZH65_9BASI</name>
<feature type="compositionally biased region" description="Low complexity" evidence="1">
    <location>
        <begin position="57"/>
        <end position="107"/>
    </location>
</feature>
<feature type="region of interest" description="Disordered" evidence="1">
    <location>
        <begin position="25"/>
        <end position="129"/>
    </location>
</feature>
<feature type="compositionally biased region" description="Low complexity" evidence="1">
    <location>
        <begin position="114"/>
        <end position="124"/>
    </location>
</feature>
<dbReference type="GeneID" id="37269314"/>
<feature type="region of interest" description="Disordered" evidence="1">
    <location>
        <begin position="1602"/>
        <end position="1633"/>
    </location>
</feature>
<evidence type="ECO:0000313" key="3">
    <source>
        <dbReference type="EMBL" id="PWN99625.1"/>
    </source>
</evidence>
<proteinExistence type="predicted"/>
<sequence>MPPPSSAPRAPRRSAPAPALAARIAAFEGAGAAPAPTSPREQQPRSASDRHVFGSTAGARSSAGQEAQSSGSAMRQQAASSTARSSVAALPSSISMPAAASSSAAPSSRPPAAPSAAPASPALSSDRKAAPAAPFLLRAHVAASPAALASPAAPPATALPDPFADSAQPHASRPPSVEGAALSATASVHTQRPAEDGERIQRGRVGAWDWTPLSSGARESAQRLEGQAVSGLLERKAEEEPQPPSARRRESEPRRGNRISVPSPDIDTAGALFSRIAPPRAVSAALAPPASLQEAQRSAQREATLVPSSELSTAEEETLVASSLKCKSSMLESTKLSSWSKTHAQKIEELDGLPVHSRYLGTQLAEKLPEALLRFETAAHIDGPATRRPSASDLPQAHSSAAVFARTAPPLHLPVLDAYLDDAARFPLPRFSDARTLASSEEARLCGYELTKRKRRRTLEVAGGQLCVPETAMREKSEAAGEALEAEEKEKEEGEASPATSLLSTATSPRTRLDMFPPLMLLRTSSLDELKSNAVGPRAPPGGVLAMLPGVGSILGTVVDFIIGIEGSAFAAGIFRLGLLADFAQLMALQLHFDEPIGTPEDPTTGSRVRRFLLHTLPSFLALDFVSLFGKALLWLCIFLSIALLLLWRFWRTTRTLNPNYSIEGFGSQPWLFTSQRMGSKLANILVVFTLSVLYIPLSKLALDTLTWQADFWPADAQAALATGVPALRTDASETTRGTDDFCWSTTLQRDEFNFAWLLMPLAAITMLLYTFAYPYLLATTLKRHLPRVSNFNELGTRRTEAERDAEYVRLLNRDKSPLNFMYNAYRRRWGYYKPLYILCFKFSNIVVVSLVSPRNCLFRHMPTKTMLVVQQSTLIVLMSLLLAGHLVTRPFADKISNRSELVSRAGYVFTAVIGLLVALQVQGSTVYNTTILYLIQALSYAGNIYFALAGAGWMEHLIKRWQARLDFSIDIFSPALDVPKHIKRRVWEETLSTILLCGVSYHMPPDKVVAFATADEWPPYMLWFQGSAAERHVENIKLLKAIGIDAYRSWVEELRSERAQRWERAIETIQTHFAGPDAYWRPLHPPFPEGVSSFFGKVFLVPFPPTLVMRYDQQAEETHQLQTLAELEAFVAQNESAEVQSRRSVRMALRALDGQQVRAPHVENVAVGGAVRSRPQRRGLDFLARLGTPAEAKRKYTLAMPVAYTAGVLRVHRKSLGSDDADSKPFASGFHVTLDYSDGRRQDPEGITRVRELLVVDASLAIGLHDDFQPTAALLHFLRDNAALVEARVAGVQEALQAYRSSFAAEASAKQAVLSYAFLTDIFDAPGLSLAELRRAFSRAACARVVRELPRRYPASVALLYERMQHLQVSEVHRWWWLYWDDLWRMNAADYPALTKQRTAFSPHFPGSIAYTPMGRRRLEAYLDEHGLWLKQGTKGFFTRGTLNRLYFHLDMLVFARQGSLMTSNPFLDPPPSSSRPVLPGRRSDEAVHLALGTLRSCGDGIELETRRYDTIDASLAPTSRLTGAGTEYDQSDILDRRAWPWTEQRLSGKPGLRPYERAWNRALEWLALSPFKANAHLRTMFLFLDLVETPDGPRFELPAVRHTPHCPAYPPAETAEDEEQESRRRLLDDHT</sequence>
<feature type="transmembrane region" description="Helical" evidence="2">
    <location>
        <begin position="902"/>
        <end position="920"/>
    </location>
</feature>
<feature type="region of interest" description="Disordered" evidence="1">
    <location>
        <begin position="145"/>
        <end position="314"/>
    </location>
</feature>
<feature type="transmembrane region" description="Helical" evidence="2">
    <location>
        <begin position="682"/>
        <end position="698"/>
    </location>
</feature>
<evidence type="ECO:0000313" key="4">
    <source>
        <dbReference type="Proteomes" id="UP000245946"/>
    </source>
</evidence>
<feature type="compositionally biased region" description="Low complexity" evidence="1">
    <location>
        <begin position="145"/>
        <end position="165"/>
    </location>
</feature>
<gene>
    <name evidence="3" type="ORF">FA09DRAFT_328432</name>
</gene>
<evidence type="ECO:0000256" key="1">
    <source>
        <dbReference type="SAM" id="MobiDB-lite"/>
    </source>
</evidence>
<keyword evidence="2" id="KW-1133">Transmembrane helix</keyword>
<keyword evidence="4" id="KW-1185">Reference proteome</keyword>
<protein>
    <submittedName>
        <fullName evidence="3">Uncharacterized protein</fullName>
    </submittedName>
</protein>
<feature type="compositionally biased region" description="Low complexity" evidence="1">
    <location>
        <begin position="25"/>
        <end position="35"/>
    </location>
</feature>
<organism evidence="3 4">
    <name type="scientific">Tilletiopsis washingtonensis</name>
    <dbReference type="NCBI Taxonomy" id="58919"/>
    <lineage>
        <taxon>Eukaryota</taxon>
        <taxon>Fungi</taxon>
        <taxon>Dikarya</taxon>
        <taxon>Basidiomycota</taxon>
        <taxon>Ustilaginomycotina</taxon>
        <taxon>Exobasidiomycetes</taxon>
        <taxon>Entylomatales</taxon>
        <taxon>Entylomatales incertae sedis</taxon>
        <taxon>Tilletiopsis</taxon>
    </lineage>
</organism>